<organism evidence="4">
    <name type="scientific">Trichuris suis</name>
    <name type="common">pig whipworm</name>
    <dbReference type="NCBI Taxonomy" id="68888"/>
    <lineage>
        <taxon>Eukaryota</taxon>
        <taxon>Metazoa</taxon>
        <taxon>Ecdysozoa</taxon>
        <taxon>Nematoda</taxon>
        <taxon>Enoplea</taxon>
        <taxon>Dorylaimia</taxon>
        <taxon>Trichinellida</taxon>
        <taxon>Trichuridae</taxon>
        <taxon>Trichuris</taxon>
    </lineage>
</organism>
<dbReference type="EMBL" id="KL363186">
    <property type="protein sequence ID" value="KFD57984.1"/>
    <property type="molecule type" value="Genomic_DNA"/>
</dbReference>
<dbReference type="GO" id="GO:0000977">
    <property type="term" value="F:RNA polymerase II transcription regulatory region sequence-specific DNA binding"/>
    <property type="evidence" value="ECO:0007669"/>
    <property type="project" value="TreeGrafter"/>
</dbReference>
<dbReference type="GO" id="GO:0046983">
    <property type="term" value="F:protein dimerization activity"/>
    <property type="evidence" value="ECO:0007669"/>
    <property type="project" value="InterPro"/>
</dbReference>
<dbReference type="Proteomes" id="UP000030758">
    <property type="component" value="Unassembled WGS sequence"/>
</dbReference>
<dbReference type="SMART" id="SM00353">
    <property type="entry name" value="HLH"/>
    <property type="match status" value="1"/>
</dbReference>
<gene>
    <name evidence="3" type="ORF">M513_01217</name>
    <name evidence="4" type="ORF">M514_01217</name>
</gene>
<dbReference type="Proteomes" id="UP000030764">
    <property type="component" value="Unassembled WGS sequence"/>
</dbReference>
<name>A0A085NMY3_9BILA</name>
<dbReference type="InterPro" id="IPR011598">
    <property type="entry name" value="bHLH_dom"/>
</dbReference>
<dbReference type="InterPro" id="IPR036638">
    <property type="entry name" value="HLH_DNA-bd_sf"/>
</dbReference>
<dbReference type="PROSITE" id="PS50888">
    <property type="entry name" value="BHLH"/>
    <property type="match status" value="1"/>
</dbReference>
<dbReference type="CDD" id="cd11418">
    <property type="entry name" value="bHLH_TS_ASCL"/>
    <property type="match status" value="1"/>
</dbReference>
<reference evidence="4 5" key="1">
    <citation type="journal article" date="2014" name="Nat. Genet.">
        <title>Genome and transcriptome of the porcine whipworm Trichuris suis.</title>
        <authorList>
            <person name="Jex A.R."/>
            <person name="Nejsum P."/>
            <person name="Schwarz E.M."/>
            <person name="Hu L."/>
            <person name="Young N.D."/>
            <person name="Hall R.S."/>
            <person name="Korhonen P.K."/>
            <person name="Liao S."/>
            <person name="Thamsborg S."/>
            <person name="Xia J."/>
            <person name="Xu P."/>
            <person name="Wang S."/>
            <person name="Scheerlinck J.P."/>
            <person name="Hofmann A."/>
            <person name="Sternberg P.W."/>
            <person name="Wang J."/>
            <person name="Gasser R.B."/>
        </authorList>
    </citation>
    <scope>NUCLEOTIDE SEQUENCE [LARGE SCALE GENOMIC DNA]</scope>
    <source>
        <strain evidence="4">DCEP-RM93F</strain>
        <strain evidence="3">DCEP-RM93M</strain>
    </source>
</reference>
<dbReference type="EMBL" id="KL367485">
    <property type="protein sequence ID" value="KFD70829.1"/>
    <property type="molecule type" value="Genomic_DNA"/>
</dbReference>
<sequence>MEHSLAGRFAVTEGRCTIGGQFEERNCSVRLSKKSKPETAADKMHKLTTAVACRNARERRRVHKVNEAFNALKSCLPSLKQRTRRVSKLKILRSAIDYIRCLQSCLPEEASDQLPPAFDNANYLNTENHSDSLYCFAAYHKQQSTPYWDTACTFNLCSLHVHLQ</sequence>
<evidence type="ECO:0000313" key="5">
    <source>
        <dbReference type="Proteomes" id="UP000030764"/>
    </source>
</evidence>
<evidence type="ECO:0000256" key="1">
    <source>
        <dbReference type="ARBA" id="ARBA00023125"/>
    </source>
</evidence>
<dbReference type="InterPro" id="IPR050283">
    <property type="entry name" value="E-box_TF_Regulators"/>
</dbReference>
<evidence type="ECO:0000259" key="2">
    <source>
        <dbReference type="PROSITE" id="PS50888"/>
    </source>
</evidence>
<dbReference type="Gene3D" id="4.10.280.10">
    <property type="entry name" value="Helix-loop-helix DNA-binding domain"/>
    <property type="match status" value="1"/>
</dbReference>
<evidence type="ECO:0000313" key="3">
    <source>
        <dbReference type="EMBL" id="KFD57984.1"/>
    </source>
</evidence>
<dbReference type="PANTHER" id="PTHR23349">
    <property type="entry name" value="BASIC HELIX-LOOP-HELIX TRANSCRIPTION FACTOR, TWIST"/>
    <property type="match status" value="1"/>
</dbReference>
<keyword evidence="1" id="KW-0238">DNA-binding</keyword>
<dbReference type="GO" id="GO:0032502">
    <property type="term" value="P:developmental process"/>
    <property type="evidence" value="ECO:0007669"/>
    <property type="project" value="TreeGrafter"/>
</dbReference>
<proteinExistence type="predicted"/>
<dbReference type="Pfam" id="PF00010">
    <property type="entry name" value="HLH"/>
    <property type="match status" value="1"/>
</dbReference>
<dbReference type="AlphaFoldDB" id="A0A085NMY3"/>
<accession>A0A085NMY3</accession>
<dbReference type="GO" id="GO:0000981">
    <property type="term" value="F:DNA-binding transcription factor activity, RNA polymerase II-specific"/>
    <property type="evidence" value="ECO:0007669"/>
    <property type="project" value="TreeGrafter"/>
</dbReference>
<evidence type="ECO:0000313" key="4">
    <source>
        <dbReference type="EMBL" id="KFD70829.1"/>
    </source>
</evidence>
<protein>
    <recommendedName>
        <fullName evidence="2">BHLH domain-containing protein</fullName>
    </recommendedName>
</protein>
<dbReference type="SUPFAM" id="SSF47459">
    <property type="entry name" value="HLH, helix-loop-helix DNA-binding domain"/>
    <property type="match status" value="1"/>
</dbReference>
<dbReference type="PANTHER" id="PTHR23349:SF108">
    <property type="entry name" value="BHLH DOMAIN-CONTAINING PROTEIN"/>
    <property type="match status" value="1"/>
</dbReference>
<feature type="domain" description="BHLH" evidence="2">
    <location>
        <begin position="49"/>
        <end position="102"/>
    </location>
</feature>
<keyword evidence="5" id="KW-1185">Reference proteome</keyword>